<evidence type="ECO:0000313" key="4">
    <source>
        <dbReference type="Proteomes" id="UP000249590"/>
    </source>
</evidence>
<dbReference type="InterPro" id="IPR038186">
    <property type="entry name" value="CHAD_dom_sf"/>
</dbReference>
<dbReference type="OrthoDB" id="9810907at2"/>
<feature type="domain" description="CHAD" evidence="2">
    <location>
        <begin position="9"/>
        <end position="280"/>
    </location>
</feature>
<protein>
    <recommendedName>
        <fullName evidence="5">CHAD domain-containing protein</fullName>
    </recommendedName>
</protein>
<dbReference type="Proteomes" id="UP000249590">
    <property type="component" value="Unassembled WGS sequence"/>
</dbReference>
<gene>
    <name evidence="3" type="ORF">DLJ53_07005</name>
</gene>
<dbReference type="InterPro" id="IPR012042">
    <property type="entry name" value="NeuTTM/CthTTM-like"/>
</dbReference>
<dbReference type="InterPro" id="IPR033469">
    <property type="entry name" value="CYTH-like_dom_sf"/>
</dbReference>
<dbReference type="Gene3D" id="1.40.20.10">
    <property type="entry name" value="CHAD domain"/>
    <property type="match status" value="1"/>
</dbReference>
<dbReference type="AlphaFoldDB" id="A0A8B2NVK4"/>
<dbReference type="Gene3D" id="2.40.320.10">
    <property type="entry name" value="Hypothetical Protein Pfu-838710-001"/>
    <property type="match status" value="1"/>
</dbReference>
<evidence type="ECO:0008006" key="5">
    <source>
        <dbReference type="Google" id="ProtNLM"/>
    </source>
</evidence>
<evidence type="ECO:0000259" key="2">
    <source>
        <dbReference type="PROSITE" id="PS51708"/>
    </source>
</evidence>
<organism evidence="3 4">
    <name type="scientific">Acuticoccus sediminis</name>
    <dbReference type="NCBI Taxonomy" id="2184697"/>
    <lineage>
        <taxon>Bacteria</taxon>
        <taxon>Pseudomonadati</taxon>
        <taxon>Pseudomonadota</taxon>
        <taxon>Alphaproteobacteria</taxon>
        <taxon>Hyphomicrobiales</taxon>
        <taxon>Amorphaceae</taxon>
        <taxon>Acuticoccus</taxon>
    </lineage>
</organism>
<dbReference type="CDD" id="cd07891">
    <property type="entry name" value="CYTH-like_CthTTM-like_1"/>
    <property type="match status" value="1"/>
</dbReference>
<accession>A0A8B2NVK4</accession>
<dbReference type="SMART" id="SM01118">
    <property type="entry name" value="CYTH"/>
    <property type="match status" value="1"/>
</dbReference>
<keyword evidence="4" id="KW-1185">Reference proteome</keyword>
<name>A0A8B2NVK4_9HYPH</name>
<feature type="domain" description="CYTH" evidence="1">
    <location>
        <begin position="315"/>
        <end position="462"/>
    </location>
</feature>
<dbReference type="SMART" id="SM00880">
    <property type="entry name" value="CHAD"/>
    <property type="match status" value="1"/>
</dbReference>
<reference evidence="3 4" key="1">
    <citation type="submission" date="2018-05" db="EMBL/GenBank/DDBJ databases">
        <title>Acuticoccus sediminis sp. nov., isolated from deep-sea sediment of Indian Ocean.</title>
        <authorList>
            <person name="Liu X."/>
            <person name="Lai Q."/>
            <person name="Du Y."/>
            <person name="Sun F."/>
            <person name="Zhang X."/>
            <person name="Wang S."/>
            <person name="Shao Z."/>
        </authorList>
    </citation>
    <scope>NUCLEOTIDE SEQUENCE [LARGE SCALE GENOMIC DNA]</scope>
    <source>
        <strain evidence="3 4">PTG4-2</strain>
    </source>
</reference>
<comment type="caution">
    <text evidence="3">The sequence shown here is derived from an EMBL/GenBank/DDBJ whole genome shotgun (WGS) entry which is preliminary data.</text>
</comment>
<dbReference type="PROSITE" id="PS51708">
    <property type="entry name" value="CHAD"/>
    <property type="match status" value="1"/>
</dbReference>
<dbReference type="PANTHER" id="PTHR40114">
    <property type="entry name" value="SLR0698 PROTEIN"/>
    <property type="match status" value="1"/>
</dbReference>
<dbReference type="Pfam" id="PF01928">
    <property type="entry name" value="CYTH"/>
    <property type="match status" value="1"/>
</dbReference>
<dbReference type="PROSITE" id="PS51707">
    <property type="entry name" value="CYTH"/>
    <property type="match status" value="1"/>
</dbReference>
<sequence>MSFHLKHSDSSLEEGVRRIVRSQITSALEEAAALDDPAEAVHSVRKRCKKLRGLVRLVRPGLSGAGARNALFRDAAQGLSGVRDAAVLVETYDKLAKAFPDRLDRAATATVRAHLVDERRAAHVEADQYTERMAVFRATMAGALDEVKDWDVGGKAAETVAEGVERVLQDAAEALKAVRKKATPERVHELRKHVKYHHSHVRLLRELWPGPMKVLADELNTLGELLGDEHDLSVFIDTLSEAPLAPEQTEDVIALAHEHRDRLRDEAMSLADRVFADEPKVVARRIETLWKAWRRGPAPAKVADVNPADADPNAGLEIERKFIVMSDAWRDAVRETMEIRQAYVANTDRVSVRVRIKNGTQATMTVKSARTTMARREIEFKIPLADARALMELATGVTIEKRRHVVPVGAIDVEVDEFVSPEPSLVVAEVELSRPDAPLPVADWLGREVTGNPRYYGASIAGAVRSGE</sequence>
<dbReference type="RefSeq" id="WP_111343459.1">
    <property type="nucleotide sequence ID" value="NZ_QHHQ01000001.1"/>
</dbReference>
<dbReference type="InterPro" id="IPR007899">
    <property type="entry name" value="CHAD_dom"/>
</dbReference>
<dbReference type="SUPFAM" id="SSF55154">
    <property type="entry name" value="CYTH-like phosphatases"/>
    <property type="match status" value="1"/>
</dbReference>
<proteinExistence type="predicted"/>
<dbReference type="EMBL" id="QHHQ01000001">
    <property type="protein sequence ID" value="RAI04188.1"/>
    <property type="molecule type" value="Genomic_DNA"/>
</dbReference>
<evidence type="ECO:0000259" key="1">
    <source>
        <dbReference type="PROSITE" id="PS51707"/>
    </source>
</evidence>
<dbReference type="Pfam" id="PF05235">
    <property type="entry name" value="CHAD"/>
    <property type="match status" value="1"/>
</dbReference>
<dbReference type="InterPro" id="IPR023577">
    <property type="entry name" value="CYTH_domain"/>
</dbReference>
<dbReference type="PANTHER" id="PTHR40114:SF1">
    <property type="entry name" value="SLR0698 PROTEIN"/>
    <property type="match status" value="1"/>
</dbReference>
<evidence type="ECO:0000313" key="3">
    <source>
        <dbReference type="EMBL" id="RAI04188.1"/>
    </source>
</evidence>